<reference evidence="3" key="1">
    <citation type="journal article" date="2019" name="Int. J. Syst. Evol. Microbiol.">
        <title>The Global Catalogue of Microorganisms (GCM) 10K type strain sequencing project: providing services to taxonomists for standard genome sequencing and annotation.</title>
        <authorList>
            <consortium name="The Broad Institute Genomics Platform"/>
            <consortium name="The Broad Institute Genome Sequencing Center for Infectious Disease"/>
            <person name="Wu L."/>
            <person name="Ma J."/>
        </authorList>
    </citation>
    <scope>NUCLEOTIDE SEQUENCE [LARGE SCALE GENOMIC DNA]</scope>
    <source>
        <strain evidence="3">CCUG 61696</strain>
    </source>
</reference>
<evidence type="ECO:0000313" key="2">
    <source>
        <dbReference type="EMBL" id="MFD1331531.1"/>
    </source>
</evidence>
<comment type="caution">
    <text evidence="2">The sequence shown here is derived from an EMBL/GenBank/DDBJ whole genome shotgun (WGS) entry which is preliminary data.</text>
</comment>
<gene>
    <name evidence="2" type="ORF">ACFQ4O_05910</name>
</gene>
<organism evidence="2 3">
    <name type="scientific">Methylopila musalis</name>
    <dbReference type="NCBI Taxonomy" id="1134781"/>
    <lineage>
        <taxon>Bacteria</taxon>
        <taxon>Pseudomonadati</taxon>
        <taxon>Pseudomonadota</taxon>
        <taxon>Alphaproteobacteria</taxon>
        <taxon>Hyphomicrobiales</taxon>
        <taxon>Methylopilaceae</taxon>
        <taxon>Methylopila</taxon>
    </lineage>
</organism>
<accession>A0ABW3Z5V8</accession>
<keyword evidence="3" id="KW-1185">Reference proteome</keyword>
<evidence type="ECO:0000313" key="3">
    <source>
        <dbReference type="Proteomes" id="UP001597171"/>
    </source>
</evidence>
<dbReference type="EMBL" id="JBHTMX010000029">
    <property type="protein sequence ID" value="MFD1331531.1"/>
    <property type="molecule type" value="Genomic_DNA"/>
</dbReference>
<sequence>MISFVRRLAAAGAVTLGLLGASAAGAAPTGVQLVFEGGDLKSLAPGATISYRFARDTSDTALAPSFQDDVRVVVTAEDGGAKTAKVDLFSGARAQSFGSLSVDGNPVIVVLLEQDVREMQKVLGGSPYYIRNRIRDAISGGGQVEPARLDVDGKTVDGWKLTLKPFAHDARRDQLKGFADRFYELTFSDAVPGGLHSLKAVTPRDGAQAPLLTESLVFTGVTNAEAGK</sequence>
<feature type="signal peptide" evidence="1">
    <location>
        <begin position="1"/>
        <end position="26"/>
    </location>
</feature>
<name>A0ABW3Z5V8_9HYPH</name>
<dbReference type="Proteomes" id="UP001597171">
    <property type="component" value="Unassembled WGS sequence"/>
</dbReference>
<keyword evidence="1" id="KW-0732">Signal</keyword>
<proteinExistence type="predicted"/>
<protein>
    <submittedName>
        <fullName evidence="2">Uncharacterized protein</fullName>
    </submittedName>
</protein>
<feature type="chain" id="PRO_5046558349" evidence="1">
    <location>
        <begin position="27"/>
        <end position="228"/>
    </location>
</feature>
<dbReference type="RefSeq" id="WP_378774739.1">
    <property type="nucleotide sequence ID" value="NZ_JBHTMX010000029.1"/>
</dbReference>
<evidence type="ECO:0000256" key="1">
    <source>
        <dbReference type="SAM" id="SignalP"/>
    </source>
</evidence>